<evidence type="ECO:0000313" key="7">
    <source>
        <dbReference type="EMBL" id="SEO98904.1"/>
    </source>
</evidence>
<dbReference type="Proteomes" id="UP000182975">
    <property type="component" value="Unassembled WGS sequence"/>
</dbReference>
<keyword evidence="6" id="KW-1133">Transmembrane helix</keyword>
<feature type="transmembrane region" description="Helical" evidence="6">
    <location>
        <begin position="399"/>
        <end position="420"/>
    </location>
</feature>
<feature type="transmembrane region" description="Helical" evidence="6">
    <location>
        <begin position="284"/>
        <end position="306"/>
    </location>
</feature>
<feature type="transmembrane region" description="Helical" evidence="6">
    <location>
        <begin position="110"/>
        <end position="131"/>
    </location>
</feature>
<dbReference type="InterPro" id="IPR002528">
    <property type="entry name" value="MATE_fam"/>
</dbReference>
<evidence type="ECO:0000256" key="6">
    <source>
        <dbReference type="SAM" id="Phobius"/>
    </source>
</evidence>
<keyword evidence="6" id="KW-0812">Transmembrane</keyword>
<reference evidence="8" key="1">
    <citation type="submission" date="2016-10" db="EMBL/GenBank/DDBJ databases">
        <authorList>
            <person name="Varghese N."/>
        </authorList>
    </citation>
    <scope>NUCLEOTIDE SEQUENCE [LARGE SCALE GENOMIC DNA]</scope>
    <source>
        <strain evidence="8">DSM 21843</strain>
    </source>
</reference>
<dbReference type="Pfam" id="PF01554">
    <property type="entry name" value="MatE"/>
    <property type="match status" value="1"/>
</dbReference>
<feature type="transmembrane region" description="Helical" evidence="6">
    <location>
        <begin position="151"/>
        <end position="172"/>
    </location>
</feature>
<dbReference type="KEGG" id="ddt:AAY81_04670"/>
<feature type="transmembrane region" description="Helical" evidence="6">
    <location>
        <begin position="426"/>
        <end position="451"/>
    </location>
</feature>
<dbReference type="InterPro" id="IPR036890">
    <property type="entry name" value="HATPase_C_sf"/>
</dbReference>
<evidence type="ECO:0000256" key="1">
    <source>
        <dbReference type="ARBA" id="ARBA00003408"/>
    </source>
</evidence>
<accession>A0A172RXV7</accession>
<evidence type="ECO:0000256" key="2">
    <source>
        <dbReference type="ARBA" id="ARBA00010199"/>
    </source>
</evidence>
<keyword evidence="6" id="KW-0472">Membrane</keyword>
<gene>
    <name evidence="7" type="ORF">SAMN02910314_01829</name>
</gene>
<dbReference type="EMBL" id="FOEC01000016">
    <property type="protein sequence ID" value="SEO98904.1"/>
    <property type="molecule type" value="Genomic_DNA"/>
</dbReference>
<protein>
    <recommendedName>
        <fullName evidence="3">Probable multidrug resistance protein NorM</fullName>
    </recommendedName>
    <alternativeName>
        <fullName evidence="5">Multidrug-efflux transporter</fullName>
    </alternativeName>
</protein>
<feature type="transmembrane region" description="Helical" evidence="6">
    <location>
        <begin position="372"/>
        <end position="392"/>
    </location>
</feature>
<name>A0A172RXV7_9ACTN</name>
<feature type="transmembrane region" description="Helical" evidence="6">
    <location>
        <begin position="78"/>
        <end position="98"/>
    </location>
</feature>
<comment type="function">
    <text evidence="1">Multidrug efflux pump.</text>
</comment>
<organism evidence="7 8">
    <name type="scientific">Denitrobacterium detoxificans</name>
    <dbReference type="NCBI Taxonomy" id="79604"/>
    <lineage>
        <taxon>Bacteria</taxon>
        <taxon>Bacillati</taxon>
        <taxon>Actinomycetota</taxon>
        <taxon>Coriobacteriia</taxon>
        <taxon>Eggerthellales</taxon>
        <taxon>Eggerthellaceae</taxon>
        <taxon>Denitrobacterium</taxon>
    </lineage>
</organism>
<feature type="transmembrane region" description="Helical" evidence="6">
    <location>
        <begin position="212"/>
        <end position="232"/>
    </location>
</feature>
<dbReference type="GO" id="GO:0005886">
    <property type="term" value="C:plasma membrane"/>
    <property type="evidence" value="ECO:0007669"/>
    <property type="project" value="TreeGrafter"/>
</dbReference>
<feature type="transmembrane region" description="Helical" evidence="6">
    <location>
        <begin position="261"/>
        <end position="278"/>
    </location>
</feature>
<evidence type="ECO:0000256" key="3">
    <source>
        <dbReference type="ARBA" id="ARBA00020268"/>
    </source>
</evidence>
<sequence length="597" mass="63258">MGQEAHARGGEGGRRITSGVYARTAVALGGQYRKFFVASIAAVLLLQVTIVTDTIIVGQLLGPVPMSGIRVASPIVNMLTVLAMLIGVGSSTLVSIAIGKRDAAAANRAFTLGIVLSIAIGAIFALVIAPFAEPLARLISSDGATVPYTAAFLRIVTASSPVFILASVMAMLLRADSNVRLSSVVLVVGGIANVLLDLLFMGALGMGVEGSAMATVMGMVAAVLTSLLYFRWPHRTLRLCRLRGGLLPEVVDVMKNGVPGALRMLFACIALLFLNYVVGNRVGVGGIAFLTVCGNVQLLAVAFFSAGGQAAMPIEGVLFGERDYGGLRLLVGYVFRVVLACVLVLVGVAMLFPGQIIAAFVPGGIPDGEWLLRLYSVGFLPLALNYVMTYYYNTIQRRMVSLVLTLCENLVLYLPLIWFLTNGLGLVGAVLAFVLAEFLACLVLVAMTGYLRRKLGYASLLLVPNTTRDVVFEATTPASNADASGIAHCVKEALDDCGVESLLSLRATMGVEEMVAHAASYEHNRGRDVLFDVIVSNLPDSVQVSMRDNGAPFDPLRPDVEDEGIVMMLSVASRVQHNNSLGMNLTVIEVEKGNSNK</sequence>
<feature type="transmembrane region" description="Helical" evidence="6">
    <location>
        <begin position="35"/>
        <end position="58"/>
    </location>
</feature>
<comment type="similarity">
    <text evidence="2">Belongs to the multi antimicrobial extrusion (MATE) (TC 2.A.66.1) family.</text>
</comment>
<dbReference type="GO" id="GO:0015297">
    <property type="term" value="F:antiporter activity"/>
    <property type="evidence" value="ECO:0007669"/>
    <property type="project" value="InterPro"/>
</dbReference>
<proteinExistence type="inferred from homology"/>
<evidence type="ECO:0000313" key="8">
    <source>
        <dbReference type="Proteomes" id="UP000182975"/>
    </source>
</evidence>
<keyword evidence="8" id="KW-1185">Reference proteome</keyword>
<dbReference type="PANTHER" id="PTHR43298:SF2">
    <property type="entry name" value="FMN_FAD EXPORTER YEEO-RELATED"/>
    <property type="match status" value="1"/>
</dbReference>
<feature type="transmembrane region" description="Helical" evidence="6">
    <location>
        <begin position="184"/>
        <end position="206"/>
    </location>
</feature>
<dbReference type="RefSeq" id="WP_066661970.1">
    <property type="nucleotide sequence ID" value="NZ_CP011402.1"/>
</dbReference>
<evidence type="ECO:0000256" key="5">
    <source>
        <dbReference type="ARBA" id="ARBA00031636"/>
    </source>
</evidence>
<keyword evidence="4" id="KW-0813">Transport</keyword>
<evidence type="ECO:0000256" key="4">
    <source>
        <dbReference type="ARBA" id="ARBA00022448"/>
    </source>
</evidence>
<dbReference type="STRING" id="79604.AAY81_04670"/>
<dbReference type="Gene3D" id="3.30.565.10">
    <property type="entry name" value="Histidine kinase-like ATPase, C-terminal domain"/>
    <property type="match status" value="1"/>
</dbReference>
<dbReference type="PANTHER" id="PTHR43298">
    <property type="entry name" value="MULTIDRUG RESISTANCE PROTEIN NORM-RELATED"/>
    <property type="match status" value="1"/>
</dbReference>
<dbReference type="GO" id="GO:0042910">
    <property type="term" value="F:xenobiotic transmembrane transporter activity"/>
    <property type="evidence" value="ECO:0007669"/>
    <property type="project" value="InterPro"/>
</dbReference>
<dbReference type="AlphaFoldDB" id="A0A172RXV7"/>
<dbReference type="InterPro" id="IPR050222">
    <property type="entry name" value="MATE_MdtK"/>
</dbReference>
<feature type="transmembrane region" description="Helical" evidence="6">
    <location>
        <begin position="327"/>
        <end position="352"/>
    </location>
</feature>